<dbReference type="PANTHER" id="PTHR13817:SF49">
    <property type="entry name" value="MYOSIN-BINDING PROTEIN H"/>
    <property type="match status" value="1"/>
</dbReference>
<evidence type="ECO:0000313" key="14">
    <source>
        <dbReference type="Proteomes" id="UP000018936"/>
    </source>
</evidence>
<comment type="caution">
    <text evidence="13">The sequence shown here is derived from an EMBL/GenBank/DDBJ whole genome shotgun (WGS) entry which is preliminary data.</text>
</comment>
<keyword evidence="14" id="KW-1185">Reference proteome</keyword>
<evidence type="ECO:0000256" key="5">
    <source>
        <dbReference type="ARBA" id="ARBA00023319"/>
    </source>
</evidence>
<dbReference type="EMBL" id="AZIM01000926">
    <property type="protein sequence ID" value="ETE68823.1"/>
    <property type="molecule type" value="Genomic_DNA"/>
</dbReference>
<evidence type="ECO:0000259" key="11">
    <source>
        <dbReference type="PROSITE" id="PS50835"/>
    </source>
</evidence>
<protein>
    <recommendedName>
        <fullName evidence="8">Myosin-binding protein H</fullName>
    </recommendedName>
    <alternativeName>
        <fullName evidence="9">H-protein</fullName>
    </alternativeName>
</protein>
<dbReference type="InterPro" id="IPR036179">
    <property type="entry name" value="Ig-like_dom_sf"/>
</dbReference>
<feature type="non-terminal residue" evidence="13">
    <location>
        <position position="1"/>
    </location>
</feature>
<keyword evidence="3" id="KW-0130">Cell adhesion</keyword>
<dbReference type="AlphaFoldDB" id="V8P481"/>
<dbReference type="CDD" id="cd00063">
    <property type="entry name" value="FN3"/>
    <property type="match status" value="2"/>
</dbReference>
<dbReference type="PRINTS" id="PR00014">
    <property type="entry name" value="FNTYPEIII"/>
</dbReference>
<dbReference type="SMART" id="SM00409">
    <property type="entry name" value="IG"/>
    <property type="match status" value="2"/>
</dbReference>
<evidence type="ECO:0000256" key="2">
    <source>
        <dbReference type="ARBA" id="ARBA00022737"/>
    </source>
</evidence>
<comment type="function">
    <text evidence="7">Binds to myosin; probably involved in interaction with thick myofilaments in the A-band.</text>
</comment>
<keyword evidence="2" id="KW-0677">Repeat</keyword>
<dbReference type="SMART" id="SM00060">
    <property type="entry name" value="FN3"/>
    <property type="match status" value="2"/>
</dbReference>
<keyword evidence="1" id="KW-0787">Thick filament</keyword>
<dbReference type="InterPro" id="IPR007110">
    <property type="entry name" value="Ig-like_dom"/>
</dbReference>
<dbReference type="InterPro" id="IPR013783">
    <property type="entry name" value="Ig-like_fold"/>
</dbReference>
<dbReference type="PANTHER" id="PTHR13817">
    <property type="entry name" value="TITIN"/>
    <property type="match status" value="1"/>
</dbReference>
<dbReference type="OrthoDB" id="6107607at2759"/>
<name>V8P481_OPHHA</name>
<dbReference type="SMART" id="SM00408">
    <property type="entry name" value="IGc2"/>
    <property type="match status" value="2"/>
</dbReference>
<dbReference type="Gene3D" id="2.60.40.10">
    <property type="entry name" value="Immunoglobulins"/>
    <property type="match status" value="4"/>
</dbReference>
<evidence type="ECO:0000256" key="7">
    <source>
        <dbReference type="ARBA" id="ARBA00060255"/>
    </source>
</evidence>
<dbReference type="FunFam" id="2.60.40.10:FF:000031">
    <property type="entry name" value="Myosin-binding protein C, slow type"/>
    <property type="match status" value="1"/>
</dbReference>
<dbReference type="Pfam" id="PF00041">
    <property type="entry name" value="fn3"/>
    <property type="match status" value="2"/>
</dbReference>
<dbReference type="InterPro" id="IPR003961">
    <property type="entry name" value="FN3_dom"/>
</dbReference>
<dbReference type="GO" id="GO:0045214">
    <property type="term" value="P:sarcomere organization"/>
    <property type="evidence" value="ECO:0007669"/>
    <property type="project" value="TreeGrafter"/>
</dbReference>
<dbReference type="PROSITE" id="PS50835">
    <property type="entry name" value="IG_LIKE"/>
    <property type="match status" value="1"/>
</dbReference>
<dbReference type="GO" id="GO:0032982">
    <property type="term" value="C:myosin filament"/>
    <property type="evidence" value="ECO:0007669"/>
    <property type="project" value="UniProtKB-KW"/>
</dbReference>
<keyword evidence="4" id="KW-0514">Muscle protein</keyword>
<dbReference type="FunFam" id="2.60.40.10:FF:000225">
    <property type="entry name" value="Myosin-binding protein C, cardiac-type"/>
    <property type="match status" value="1"/>
</dbReference>
<feature type="domain" description="Fibronectin type-III" evidence="12">
    <location>
        <begin position="59"/>
        <end position="154"/>
    </location>
</feature>
<keyword evidence="5" id="KW-0393">Immunoglobulin domain</keyword>
<dbReference type="GO" id="GO:0031430">
    <property type="term" value="C:M band"/>
    <property type="evidence" value="ECO:0007669"/>
    <property type="project" value="TreeGrafter"/>
</dbReference>
<dbReference type="Pfam" id="PF07679">
    <property type="entry name" value="I-set"/>
    <property type="match status" value="2"/>
</dbReference>
<dbReference type="InterPro" id="IPR003598">
    <property type="entry name" value="Ig_sub2"/>
</dbReference>
<evidence type="ECO:0000256" key="6">
    <source>
        <dbReference type="ARBA" id="ARBA00038352"/>
    </source>
</evidence>
<evidence type="ECO:0000256" key="8">
    <source>
        <dbReference type="ARBA" id="ARBA00071968"/>
    </source>
</evidence>
<feature type="domain" description="Fibronectin type-III" evidence="12">
    <location>
        <begin position="256"/>
        <end position="352"/>
    </location>
</feature>
<dbReference type="GO" id="GO:0007155">
    <property type="term" value="P:cell adhesion"/>
    <property type="evidence" value="ECO:0007669"/>
    <property type="project" value="UniProtKB-KW"/>
</dbReference>
<dbReference type="InterPro" id="IPR013098">
    <property type="entry name" value="Ig_I-set"/>
</dbReference>
<dbReference type="SUPFAM" id="SSF48726">
    <property type="entry name" value="Immunoglobulin"/>
    <property type="match status" value="2"/>
</dbReference>
<evidence type="ECO:0000256" key="1">
    <source>
        <dbReference type="ARBA" id="ARBA00022433"/>
    </source>
</evidence>
<reference evidence="13 14" key="1">
    <citation type="journal article" date="2013" name="Proc. Natl. Acad. Sci. U.S.A.">
        <title>The king cobra genome reveals dynamic gene evolution and adaptation in the snake venom system.</title>
        <authorList>
            <person name="Vonk F.J."/>
            <person name="Casewell N.R."/>
            <person name="Henkel C.V."/>
            <person name="Heimberg A.M."/>
            <person name="Jansen H.J."/>
            <person name="McCleary R.J."/>
            <person name="Kerkkamp H.M."/>
            <person name="Vos R.A."/>
            <person name="Guerreiro I."/>
            <person name="Calvete J.J."/>
            <person name="Wuster W."/>
            <person name="Woods A.E."/>
            <person name="Logan J.M."/>
            <person name="Harrison R.A."/>
            <person name="Castoe T.A."/>
            <person name="de Koning A.P."/>
            <person name="Pollock D.D."/>
            <person name="Yandell M."/>
            <person name="Calderon D."/>
            <person name="Renjifo C."/>
            <person name="Currier R.B."/>
            <person name="Salgado D."/>
            <person name="Pla D."/>
            <person name="Sanz L."/>
            <person name="Hyder A.S."/>
            <person name="Ribeiro J.M."/>
            <person name="Arntzen J.W."/>
            <person name="van den Thillart G.E."/>
            <person name="Boetzer M."/>
            <person name="Pirovano W."/>
            <person name="Dirks R.P."/>
            <person name="Spaink H.P."/>
            <person name="Duboule D."/>
            <person name="McGlinn E."/>
            <person name="Kini R.M."/>
            <person name="Richardson M.K."/>
        </authorList>
    </citation>
    <scope>NUCLEOTIDE SEQUENCE</scope>
    <source>
        <tissue evidence="13">Blood</tissue>
    </source>
</reference>
<comment type="similarity">
    <text evidence="6">Belongs to the immunoglobulin superfamily. MyBP family.</text>
</comment>
<dbReference type="InterPro" id="IPR036116">
    <property type="entry name" value="FN3_sf"/>
</dbReference>
<proteinExistence type="inferred from homology"/>
<sequence length="521" mass="58502">MSDLEAAPAAPEVALPAGPPAPEESPTSNLAGATSQPAPAAERALPIEKTEEVAASFSAPLNLAVEDVNDSSVTLTWDGPENVGPSGLDGYVVEYCKDGTTNWVTANNKPFLCIRYTIHNLISGDKLHIRVKAVKGNAVSQPAFLDQPLLIRKILEQPKIRLPRYLRELYLRTVGDTINILIPFWGKPKPQVTWTKESQPLDPKQVVVRNTEKDSVFFIRAAQRKDSGKYQISVKILDEFEDLATFDLLVIEKPGPPENLKVIDTWGFNVALEWNPPQDKGNADLKGYTVQKADMKTQQWFTVLEHYNHTSCTVSDLIIGNSYSFRVFSENPCGLSEMPAVTKNVTHITKSGIVYKPEKFHSRDFWEPPKFTQPLIDRTTTQGYATQLVCCVRGFPKPKVIWLKNQREIQEDPKYLVHMDQGICCLEIRKPSPFDGGIYTCKAVNPFGEASVDCKLNIKARSSFSQILSLPLFQPDPNCLLGFQLGRVFTVPRWDLQLGNHFTTVVFQKQKVHLLLHWLYK</sequence>
<evidence type="ECO:0000256" key="9">
    <source>
        <dbReference type="ARBA" id="ARBA00078133"/>
    </source>
</evidence>
<dbReference type="FunFam" id="2.60.40.10:FF:000557">
    <property type="entry name" value="Myosin binding protein Ha"/>
    <property type="match status" value="1"/>
</dbReference>
<evidence type="ECO:0000256" key="10">
    <source>
        <dbReference type="SAM" id="MobiDB-lite"/>
    </source>
</evidence>
<accession>V8P481</accession>
<dbReference type="Proteomes" id="UP000018936">
    <property type="component" value="Unassembled WGS sequence"/>
</dbReference>
<feature type="compositionally biased region" description="Low complexity" evidence="10">
    <location>
        <begin position="1"/>
        <end position="16"/>
    </location>
</feature>
<dbReference type="FunFam" id="2.60.40.10:FF:000062">
    <property type="entry name" value="Myosin-binding protein C, slow type"/>
    <property type="match status" value="1"/>
</dbReference>
<dbReference type="InterPro" id="IPR003599">
    <property type="entry name" value="Ig_sub"/>
</dbReference>
<organism evidence="13 14">
    <name type="scientific">Ophiophagus hannah</name>
    <name type="common">King cobra</name>
    <name type="synonym">Naja hannah</name>
    <dbReference type="NCBI Taxonomy" id="8665"/>
    <lineage>
        <taxon>Eukaryota</taxon>
        <taxon>Metazoa</taxon>
        <taxon>Chordata</taxon>
        <taxon>Craniata</taxon>
        <taxon>Vertebrata</taxon>
        <taxon>Euteleostomi</taxon>
        <taxon>Lepidosauria</taxon>
        <taxon>Squamata</taxon>
        <taxon>Bifurcata</taxon>
        <taxon>Unidentata</taxon>
        <taxon>Episquamata</taxon>
        <taxon>Toxicofera</taxon>
        <taxon>Serpentes</taxon>
        <taxon>Colubroidea</taxon>
        <taxon>Elapidae</taxon>
        <taxon>Elapinae</taxon>
        <taxon>Ophiophagus</taxon>
    </lineage>
</organism>
<evidence type="ECO:0000256" key="3">
    <source>
        <dbReference type="ARBA" id="ARBA00022889"/>
    </source>
</evidence>
<evidence type="ECO:0000259" key="12">
    <source>
        <dbReference type="PROSITE" id="PS50853"/>
    </source>
</evidence>
<feature type="domain" description="Ig-like" evidence="11">
    <location>
        <begin position="369"/>
        <end position="453"/>
    </location>
</feature>
<gene>
    <name evidence="13" type="primary">MYBPH</name>
    <name evidence="13" type="ORF">L345_05383</name>
</gene>
<dbReference type="InterPro" id="IPR050964">
    <property type="entry name" value="Striated_Muscle_Regulatory"/>
</dbReference>
<evidence type="ECO:0000313" key="13">
    <source>
        <dbReference type="EMBL" id="ETE68823.1"/>
    </source>
</evidence>
<dbReference type="SUPFAM" id="SSF49265">
    <property type="entry name" value="Fibronectin type III"/>
    <property type="match status" value="2"/>
</dbReference>
<feature type="compositionally biased region" description="Polar residues" evidence="10">
    <location>
        <begin position="27"/>
        <end position="37"/>
    </location>
</feature>
<feature type="region of interest" description="Disordered" evidence="10">
    <location>
        <begin position="1"/>
        <end position="42"/>
    </location>
</feature>
<dbReference type="PROSITE" id="PS50853">
    <property type="entry name" value="FN3"/>
    <property type="match status" value="2"/>
</dbReference>
<evidence type="ECO:0000256" key="4">
    <source>
        <dbReference type="ARBA" id="ARBA00023179"/>
    </source>
</evidence>